<organism evidence="1 2">
    <name type="scientific">Pleuronectes platessa</name>
    <name type="common">European plaice</name>
    <dbReference type="NCBI Taxonomy" id="8262"/>
    <lineage>
        <taxon>Eukaryota</taxon>
        <taxon>Metazoa</taxon>
        <taxon>Chordata</taxon>
        <taxon>Craniata</taxon>
        <taxon>Vertebrata</taxon>
        <taxon>Euteleostomi</taxon>
        <taxon>Actinopterygii</taxon>
        <taxon>Neopterygii</taxon>
        <taxon>Teleostei</taxon>
        <taxon>Neoteleostei</taxon>
        <taxon>Acanthomorphata</taxon>
        <taxon>Carangaria</taxon>
        <taxon>Pleuronectiformes</taxon>
        <taxon>Pleuronectoidei</taxon>
        <taxon>Pleuronectidae</taxon>
        <taxon>Pleuronectes</taxon>
    </lineage>
</organism>
<evidence type="ECO:0000313" key="2">
    <source>
        <dbReference type="Proteomes" id="UP001153269"/>
    </source>
</evidence>
<dbReference type="Proteomes" id="UP001153269">
    <property type="component" value="Unassembled WGS sequence"/>
</dbReference>
<gene>
    <name evidence="1" type="ORF">PLEPLA_LOCUS24925</name>
</gene>
<accession>A0A9N7UV75</accession>
<reference evidence="1" key="1">
    <citation type="submission" date="2020-03" db="EMBL/GenBank/DDBJ databases">
        <authorList>
            <person name="Weist P."/>
        </authorList>
    </citation>
    <scope>NUCLEOTIDE SEQUENCE</scope>
</reference>
<proteinExistence type="predicted"/>
<name>A0A9N7UV75_PLEPL</name>
<keyword evidence="2" id="KW-1185">Reference proteome</keyword>
<dbReference type="AlphaFoldDB" id="A0A9N7UV75"/>
<dbReference type="EMBL" id="CADEAL010001954">
    <property type="protein sequence ID" value="CAB1436892.1"/>
    <property type="molecule type" value="Genomic_DNA"/>
</dbReference>
<protein>
    <submittedName>
        <fullName evidence="1">Uncharacterized protein</fullName>
    </submittedName>
</protein>
<evidence type="ECO:0000313" key="1">
    <source>
        <dbReference type="EMBL" id="CAB1436892.1"/>
    </source>
</evidence>
<sequence length="216" mass="24617">MRGLRDTRGFRITACAACALIHIQAPQAKPTHEQRFSQTSDKLLPTVRFGGGCRHHHRAVQRVYTHLSEAFTPSCVEPTKQPTVRYKKGFRKLALEVPPDKSRSADAETTFREIVRGDFPEVKVPALFPPPPLLRALQQGRRGDSTTAWAMRMYLENQVFTDAADDTVHISFSDSFHDFNALWDGGVHVYRIYEDLEWLQHHLFSQEERARDTGGS</sequence>
<comment type="caution">
    <text evidence="1">The sequence shown here is derived from an EMBL/GenBank/DDBJ whole genome shotgun (WGS) entry which is preliminary data.</text>
</comment>